<dbReference type="Proteomes" id="UP000826462">
    <property type="component" value="Chromosome 2"/>
</dbReference>
<name>A0ABX8UT88_9BURK</name>
<dbReference type="InterPro" id="IPR021317">
    <property type="entry name" value="DUF2917"/>
</dbReference>
<evidence type="ECO:0000256" key="1">
    <source>
        <dbReference type="SAM" id="MobiDB-lite"/>
    </source>
</evidence>
<keyword evidence="3" id="KW-1185">Reference proteome</keyword>
<feature type="region of interest" description="Disordered" evidence="1">
    <location>
        <begin position="1"/>
        <end position="22"/>
    </location>
</feature>
<feature type="compositionally biased region" description="Polar residues" evidence="1">
    <location>
        <begin position="1"/>
        <end position="10"/>
    </location>
</feature>
<organism evidence="2 3">
    <name type="scientific">Paraburkholderia edwinii</name>
    <dbReference type="NCBI Taxonomy" id="2861782"/>
    <lineage>
        <taxon>Bacteria</taxon>
        <taxon>Pseudomonadati</taxon>
        <taxon>Pseudomonadota</taxon>
        <taxon>Betaproteobacteria</taxon>
        <taxon>Burkholderiales</taxon>
        <taxon>Burkholderiaceae</taxon>
        <taxon>Paraburkholderia</taxon>
    </lineage>
</organism>
<reference evidence="2 3" key="1">
    <citation type="submission" date="2021-07" db="EMBL/GenBank/DDBJ databases">
        <title>Paraburkholderia edwinii protects Aspergillus sp. from phenazines by acting as a toxin sponge.</title>
        <authorList>
            <person name="Dahlstrom K.M."/>
            <person name="Newman D.K."/>
        </authorList>
    </citation>
    <scope>NUCLEOTIDE SEQUENCE [LARGE SCALE GENOMIC DNA]</scope>
    <source>
        <strain evidence="2 3">Pe01</strain>
    </source>
</reference>
<evidence type="ECO:0000313" key="3">
    <source>
        <dbReference type="Proteomes" id="UP000826462"/>
    </source>
</evidence>
<evidence type="ECO:0000313" key="2">
    <source>
        <dbReference type="EMBL" id="QYD72212.1"/>
    </source>
</evidence>
<dbReference type="EMBL" id="CP080096">
    <property type="protein sequence ID" value="QYD72212.1"/>
    <property type="molecule type" value="Genomic_DNA"/>
</dbReference>
<dbReference type="Pfam" id="PF11142">
    <property type="entry name" value="DUF2917"/>
    <property type="match status" value="1"/>
</dbReference>
<gene>
    <name evidence="2" type="ORF">KZJ38_35315</name>
</gene>
<sequence length="132" mass="15404">MNQASPQFTDPLSDVSPPEVSSPCVERLPRVVMHFEVQPGATLSWRVEEHCELNVNSERVWLTRASSPYDYWLQPGYSIQLRRGERVWVSTDGKLAARLSLVTYPRKRRGVFYRWLERLSRLNPDIYAPNSR</sequence>
<protein>
    <submittedName>
        <fullName evidence="2">DUF2917 domain-containing protein</fullName>
    </submittedName>
</protein>
<dbReference type="RefSeq" id="WP_219801640.1">
    <property type="nucleotide sequence ID" value="NZ_CP080096.1"/>
</dbReference>
<accession>A0ABX8UT88</accession>
<proteinExistence type="predicted"/>